<accession>A0A103Y0F5</accession>
<evidence type="ECO:0000313" key="3">
    <source>
        <dbReference type="EMBL" id="KVI00235.1"/>
    </source>
</evidence>
<dbReference type="InterPro" id="IPR013766">
    <property type="entry name" value="Thioredoxin_domain"/>
</dbReference>
<dbReference type="Proteomes" id="UP000243975">
    <property type="component" value="Unassembled WGS sequence"/>
</dbReference>
<proteinExistence type="predicted"/>
<keyword evidence="1" id="KW-0732">Signal</keyword>
<gene>
    <name evidence="3" type="ORF">Ccrd_021486</name>
</gene>
<dbReference type="OMA" id="CPHESEF"/>
<name>A0A103Y0F5_CYNCS</name>
<organism evidence="3 4">
    <name type="scientific">Cynara cardunculus var. scolymus</name>
    <name type="common">Globe artichoke</name>
    <name type="synonym">Cynara scolymus</name>
    <dbReference type="NCBI Taxonomy" id="59895"/>
    <lineage>
        <taxon>Eukaryota</taxon>
        <taxon>Viridiplantae</taxon>
        <taxon>Streptophyta</taxon>
        <taxon>Embryophyta</taxon>
        <taxon>Tracheophyta</taxon>
        <taxon>Spermatophyta</taxon>
        <taxon>Magnoliopsida</taxon>
        <taxon>eudicotyledons</taxon>
        <taxon>Gunneridae</taxon>
        <taxon>Pentapetalae</taxon>
        <taxon>asterids</taxon>
        <taxon>campanulids</taxon>
        <taxon>Asterales</taxon>
        <taxon>Asteraceae</taxon>
        <taxon>Carduoideae</taxon>
        <taxon>Cardueae</taxon>
        <taxon>Carduinae</taxon>
        <taxon>Cynara</taxon>
    </lineage>
</organism>
<dbReference type="PANTHER" id="PTHR47126:SF9">
    <property type="entry name" value="5'-ADENYLYLSULFATE REDUCTASE-LIKE 6-RELATED"/>
    <property type="match status" value="1"/>
</dbReference>
<comment type="caution">
    <text evidence="3">The sequence shown here is derived from an EMBL/GenBank/DDBJ whole genome shotgun (WGS) entry which is preliminary data.</text>
</comment>
<dbReference type="Gramene" id="KVI00235">
    <property type="protein sequence ID" value="KVI00235"/>
    <property type="gene ID" value="Ccrd_021486"/>
</dbReference>
<reference evidence="3 4" key="1">
    <citation type="journal article" date="2016" name="Sci. Rep.">
        <title>The genome sequence of the outbreeding globe artichoke constructed de novo incorporating a phase-aware low-pass sequencing strategy of F1 progeny.</title>
        <authorList>
            <person name="Scaglione D."/>
            <person name="Reyes-Chin-Wo S."/>
            <person name="Acquadro A."/>
            <person name="Froenicke L."/>
            <person name="Portis E."/>
            <person name="Beitel C."/>
            <person name="Tirone M."/>
            <person name="Mauro R."/>
            <person name="Lo Monaco A."/>
            <person name="Mauromicale G."/>
            <person name="Faccioli P."/>
            <person name="Cattivelli L."/>
            <person name="Rieseberg L."/>
            <person name="Michelmore R."/>
            <person name="Lanteri S."/>
        </authorList>
    </citation>
    <scope>NUCLEOTIDE SEQUENCE [LARGE SCALE GENOMIC DNA]</scope>
    <source>
        <strain evidence="3">2C</strain>
    </source>
</reference>
<dbReference type="SUPFAM" id="SSF52833">
    <property type="entry name" value="Thioredoxin-like"/>
    <property type="match status" value="1"/>
</dbReference>
<protein>
    <submittedName>
        <fullName evidence="3">Thioredoxin domain-containing protein</fullName>
    </submittedName>
</protein>
<dbReference type="PROSITE" id="PS51352">
    <property type="entry name" value="THIOREDOXIN_2"/>
    <property type="match status" value="1"/>
</dbReference>
<dbReference type="Gene3D" id="3.40.30.10">
    <property type="entry name" value="Glutaredoxin"/>
    <property type="match status" value="1"/>
</dbReference>
<dbReference type="InterPro" id="IPR044794">
    <property type="entry name" value="APRL5/7"/>
</dbReference>
<sequence>MVVSMKFFVLLMVITLPLLSFASSSLMCPSEIKPFLHDLHLQCPTTIMYSWPIECVLFLQMNEESLDKVLSFRQMNGYVAILFYASWCPFSRNFQPKFAALSSMYPQIKHVMIEQSSVPPIVFSRHGIHGVPSILIVNRTSRVRQNGPKNLPSLVHFYQKATGLEPVMDLTEDQINSSENKSRLLESSTKSQVKNIIRREPYLIFSLLFLFSKALLYLYPNMVSNLIALWLAYIPHLNLAIFGESRQLLARVLHLVDIKRAFSKLTLSKSRNFQNGARSARAWASSLASFSLGKTSSAKATQGGKL</sequence>
<feature type="chain" id="PRO_5007119261" evidence="1">
    <location>
        <begin position="25"/>
        <end position="306"/>
    </location>
</feature>
<dbReference type="EMBL" id="LEKV01003395">
    <property type="protein sequence ID" value="KVI00235.1"/>
    <property type="molecule type" value="Genomic_DNA"/>
</dbReference>
<dbReference type="Pfam" id="PF00085">
    <property type="entry name" value="Thioredoxin"/>
    <property type="match status" value="1"/>
</dbReference>
<feature type="signal peptide" evidence="1">
    <location>
        <begin position="1"/>
        <end position="24"/>
    </location>
</feature>
<dbReference type="AlphaFoldDB" id="A0A103Y0F5"/>
<evidence type="ECO:0000256" key="1">
    <source>
        <dbReference type="SAM" id="SignalP"/>
    </source>
</evidence>
<evidence type="ECO:0000313" key="4">
    <source>
        <dbReference type="Proteomes" id="UP000243975"/>
    </source>
</evidence>
<evidence type="ECO:0000259" key="2">
    <source>
        <dbReference type="PROSITE" id="PS51352"/>
    </source>
</evidence>
<dbReference type="PANTHER" id="PTHR47126">
    <property type="entry name" value="5'-ADENYLYLSULFATE REDUCTASE-LIKE 7"/>
    <property type="match status" value="1"/>
</dbReference>
<feature type="domain" description="Thioredoxin" evidence="2">
    <location>
        <begin position="12"/>
        <end position="163"/>
    </location>
</feature>
<dbReference type="InterPro" id="IPR036249">
    <property type="entry name" value="Thioredoxin-like_sf"/>
</dbReference>
<keyword evidence="4" id="KW-1185">Reference proteome</keyword>
<dbReference type="STRING" id="59895.A0A103Y0F5"/>